<dbReference type="Proteomes" id="UP001168821">
    <property type="component" value="Unassembled WGS sequence"/>
</dbReference>
<proteinExistence type="predicted"/>
<organism evidence="1 2">
    <name type="scientific">Zophobas morio</name>
    <dbReference type="NCBI Taxonomy" id="2755281"/>
    <lineage>
        <taxon>Eukaryota</taxon>
        <taxon>Metazoa</taxon>
        <taxon>Ecdysozoa</taxon>
        <taxon>Arthropoda</taxon>
        <taxon>Hexapoda</taxon>
        <taxon>Insecta</taxon>
        <taxon>Pterygota</taxon>
        <taxon>Neoptera</taxon>
        <taxon>Endopterygota</taxon>
        <taxon>Coleoptera</taxon>
        <taxon>Polyphaga</taxon>
        <taxon>Cucujiformia</taxon>
        <taxon>Tenebrionidae</taxon>
        <taxon>Zophobas</taxon>
    </lineage>
</organism>
<dbReference type="EMBL" id="JALNTZ010000007">
    <property type="protein sequence ID" value="KAJ3644389.1"/>
    <property type="molecule type" value="Genomic_DNA"/>
</dbReference>
<keyword evidence="2" id="KW-1185">Reference proteome</keyword>
<evidence type="ECO:0000313" key="1">
    <source>
        <dbReference type="EMBL" id="KAJ3644389.1"/>
    </source>
</evidence>
<comment type="caution">
    <text evidence="1">The sequence shown here is derived from an EMBL/GenBank/DDBJ whole genome shotgun (WGS) entry which is preliminary data.</text>
</comment>
<name>A0AA38HVS6_9CUCU</name>
<dbReference type="AlphaFoldDB" id="A0AA38HVS6"/>
<evidence type="ECO:0000313" key="2">
    <source>
        <dbReference type="Proteomes" id="UP001168821"/>
    </source>
</evidence>
<gene>
    <name evidence="1" type="ORF">Zmor_022123</name>
</gene>
<sequence>MTLRIHHIYHDKPPSIRDFIACKRPPDLALRLIRRGGNGYVVHVSSYHAGLGKYLDGGWRALGCGWCNAENAADLIDAGSRRSGKFAKISRHLRN</sequence>
<protein>
    <submittedName>
        <fullName evidence="1">Uncharacterized protein</fullName>
    </submittedName>
</protein>
<reference evidence="1" key="1">
    <citation type="journal article" date="2023" name="G3 (Bethesda)">
        <title>Whole genome assemblies of Zophobas morio and Tenebrio molitor.</title>
        <authorList>
            <person name="Kaur S."/>
            <person name="Stinson S.A."/>
            <person name="diCenzo G.C."/>
        </authorList>
    </citation>
    <scope>NUCLEOTIDE SEQUENCE</scope>
    <source>
        <strain evidence="1">QUZm001</strain>
    </source>
</reference>
<accession>A0AA38HVS6</accession>